<dbReference type="GO" id="GO:0000139">
    <property type="term" value="C:Golgi membrane"/>
    <property type="evidence" value="ECO:0000318"/>
    <property type="project" value="GO_Central"/>
</dbReference>
<dbReference type="GO" id="GO:0005801">
    <property type="term" value="C:cis-Golgi network"/>
    <property type="evidence" value="ECO:0007669"/>
    <property type="project" value="EnsemblFungi"/>
</dbReference>
<dbReference type="InterPro" id="IPR040096">
    <property type="entry name" value="Ric1"/>
</dbReference>
<dbReference type="AlphaFoldDB" id="Q759N4"/>
<reference evidence="4 5" key="1">
    <citation type="journal article" date="2004" name="Science">
        <title>The Ashbya gossypii genome as a tool for mapping the ancient Saccharomyces cerevisiae genome.</title>
        <authorList>
            <person name="Dietrich F.S."/>
            <person name="Voegeli S."/>
            <person name="Brachat S."/>
            <person name="Lerch A."/>
            <person name="Gates K."/>
            <person name="Steiner S."/>
            <person name="Mohr C."/>
            <person name="Pohlmann R."/>
            <person name="Luedi P."/>
            <person name="Choi S."/>
            <person name="Wing R.A."/>
            <person name="Flavier A."/>
            <person name="Gaffney T.D."/>
            <person name="Philippsen P."/>
        </authorList>
    </citation>
    <scope>NUCLEOTIDE SEQUENCE [LARGE SCALE GENOMIC DNA]</scope>
    <source>
        <strain evidence="5">ATCC 10895 / CBS 109.51 / FGSC 9923 / NRRL Y-1056</strain>
    </source>
</reference>
<dbReference type="GeneID" id="4620499"/>
<evidence type="ECO:0000313" key="5">
    <source>
        <dbReference type="Proteomes" id="UP000000591"/>
    </source>
</evidence>
<dbReference type="HOGENOM" id="CLU_325467_0_0_1"/>
<name>Q759N4_EREGS</name>
<sequence>MRLWPFEPFRASRLPKGEYAFKQGTPADSDGYESILEIGVLSQSNLVIVLTETRVLVYNAKPMALVACHERTNESVEKFGLNKKMYNNMHYGTLLDEVVTKENHKSFNVETKGVFFYIMTSDNFLLVYQVLAGIDGFSVYTDYGVACDRERHHLLEKRPFIGDESTSSVLTVFDKNDGRTAIQNGYVTGKTRGFFEFWKGTGSANEELPVKKHELRLRVVLKFDYPIHDMFGAYSIDSTDEEEGQFMVLLLSDGVKHLHLSDFKLNKSSLIEIKHGHHMVLHNGDLFVAAQDAEYKVSINRVSLGSQEIHTDDVPTSPASELIAVYAIYDILVLAYESELLHYNVKSKTIKRSKLSLKIRRCHKEEDLLILLTQDNRICISTIYGNILFSSDFDMNGKSLACTSLNCFDNTILIGSADGHLITWPMWQEISNQSIDFKHDTPLILCNKHNDLMISSPLNCPTLEQNLMQVISLPLKELNNHILAARLNGPQNLLAVYISNRNILLLHFLHSNRWKIFHDVTILEIVWLGNHFLLCHMANNEGDEWLQCYQFSQKAGPSEDLEEYSVWRWEIPYESKLQNIFVTTCPTLKPLKVKSKTSDESGLTLFKTAELLLLCEDGSYTVFDVISFLHPAGVETIKRFHQSKRHKLPEEVSSNVRWLLPWKGQLLVLDGDTLYRVGTQDEQGYANTSVIMDSVERVIDCTGETISVLTGNQLSIFTVEELANKDTPQATVPVSEDEYPVFVNPSMALVYNVQCSYRDHVTKMALDQHIYLDQVISRLLEKGLPGIEIHEQYSMLRHYPFVLEKVLSTDVLANRPLAPILQLIDIYDEAPPNKASWKMEIVSNCLRKIETKHWDYLFEQLGLTPMELLVQCTENGETKILGMLLMVFLNYDETSTGTAAVKPVAPKADIPLNTDKNGHLAVDNAVNSPISAALQYEGLIQKVLKVIVTSAGSALTPLEAQEYWDMALQIMRFVKALDKQNGSTLVEDCLQQL</sequence>
<dbReference type="PANTHER" id="PTHR22746">
    <property type="entry name" value="RAB6A-GEF COMPLEX PARTNER PROTEIN 1"/>
    <property type="match status" value="1"/>
</dbReference>
<evidence type="ECO:0000256" key="2">
    <source>
        <dbReference type="ARBA" id="ARBA00023136"/>
    </source>
</evidence>
<proteinExistence type="predicted"/>
<gene>
    <name evidence="4" type="ORF">AGOS_ADR241C</name>
</gene>
<dbReference type="Proteomes" id="UP000000591">
    <property type="component" value="Chromosome IV"/>
</dbReference>
<dbReference type="OrthoDB" id="67540at2759"/>
<comment type="subcellular location">
    <subcellularLocation>
        <location evidence="1">Membrane</location>
    </subcellularLocation>
</comment>
<dbReference type="FunCoup" id="Q759N4">
    <property type="interactions" value="165"/>
</dbReference>
<dbReference type="OMA" id="WDMCFQL"/>
<reference evidence="5" key="2">
    <citation type="journal article" date="2013" name="G3 (Bethesda)">
        <title>Genomes of Ashbya fungi isolated from insects reveal four mating-type loci, numerous translocations, lack of transposons, and distinct gene duplications.</title>
        <authorList>
            <person name="Dietrich F.S."/>
            <person name="Voegeli S."/>
            <person name="Kuo S."/>
            <person name="Philippsen P."/>
        </authorList>
    </citation>
    <scope>GENOME REANNOTATION</scope>
    <source>
        <strain evidence="5">ATCC 10895 / CBS 109.51 / FGSC 9923 / NRRL Y-1056</strain>
    </source>
</reference>
<dbReference type="GO" id="GO:0034066">
    <property type="term" value="C:Ric1-Rgp1 guanyl-nucleotide exchange factor complex"/>
    <property type="evidence" value="ECO:0000318"/>
    <property type="project" value="GO_Central"/>
</dbReference>
<evidence type="ECO:0000313" key="4">
    <source>
        <dbReference type="EMBL" id="AAS52161.1"/>
    </source>
</evidence>
<feature type="domain" description="RIC1 C-terminal alpha solenoid region" evidence="3">
    <location>
        <begin position="784"/>
        <end position="981"/>
    </location>
</feature>
<dbReference type="RefSeq" id="NP_984337.1">
    <property type="nucleotide sequence ID" value="NM_209690.2"/>
</dbReference>
<dbReference type="GO" id="GO:0006886">
    <property type="term" value="P:intracellular protein transport"/>
    <property type="evidence" value="ECO:0000318"/>
    <property type="project" value="GO_Central"/>
</dbReference>
<keyword evidence="5" id="KW-1185">Reference proteome</keyword>
<dbReference type="EMBL" id="AE016817">
    <property type="protein sequence ID" value="AAS52161.1"/>
    <property type="molecule type" value="Genomic_DNA"/>
</dbReference>
<dbReference type="GO" id="GO:0042147">
    <property type="term" value="P:retrograde transport, endosome to Golgi"/>
    <property type="evidence" value="ECO:0000318"/>
    <property type="project" value="GO_Central"/>
</dbReference>
<dbReference type="eggNOG" id="KOG2006">
    <property type="taxonomic scope" value="Eukaryota"/>
</dbReference>
<evidence type="ECO:0000256" key="1">
    <source>
        <dbReference type="ARBA" id="ARBA00004370"/>
    </source>
</evidence>
<dbReference type="GO" id="GO:0005829">
    <property type="term" value="C:cytosol"/>
    <property type="evidence" value="ECO:0000318"/>
    <property type="project" value="GO_Central"/>
</dbReference>
<dbReference type="InParanoid" id="Q759N4"/>
<dbReference type="InterPro" id="IPR009771">
    <property type="entry name" value="RIC1_C"/>
</dbReference>
<accession>Q759N4</accession>
<dbReference type="KEGG" id="ago:AGOS_ADR241C"/>
<dbReference type="STRING" id="284811.Q759N4"/>
<organism evidence="4 5">
    <name type="scientific">Eremothecium gossypii (strain ATCC 10895 / CBS 109.51 / FGSC 9923 / NRRL Y-1056)</name>
    <name type="common">Yeast</name>
    <name type="synonym">Ashbya gossypii</name>
    <dbReference type="NCBI Taxonomy" id="284811"/>
    <lineage>
        <taxon>Eukaryota</taxon>
        <taxon>Fungi</taxon>
        <taxon>Dikarya</taxon>
        <taxon>Ascomycota</taxon>
        <taxon>Saccharomycotina</taxon>
        <taxon>Saccharomycetes</taxon>
        <taxon>Saccharomycetales</taxon>
        <taxon>Saccharomycetaceae</taxon>
        <taxon>Eremothecium</taxon>
    </lineage>
</organism>
<dbReference type="GO" id="GO:0005085">
    <property type="term" value="F:guanyl-nucleotide exchange factor activity"/>
    <property type="evidence" value="ECO:0007669"/>
    <property type="project" value="EnsemblFungi"/>
</dbReference>
<protein>
    <submittedName>
        <fullName evidence="4">ADR241Cp</fullName>
    </submittedName>
</protein>
<keyword evidence="2" id="KW-0472">Membrane</keyword>
<dbReference type="Pfam" id="PF07064">
    <property type="entry name" value="RIC1"/>
    <property type="match status" value="1"/>
</dbReference>
<evidence type="ECO:0000259" key="3">
    <source>
        <dbReference type="Pfam" id="PF07064"/>
    </source>
</evidence>
<dbReference type="PANTHER" id="PTHR22746:SF10">
    <property type="entry name" value="GUANINE NUCLEOTIDE EXCHANGE FACTOR SUBUNIT RIC1"/>
    <property type="match status" value="1"/>
</dbReference>